<dbReference type="PANTHER" id="PTHR47506">
    <property type="entry name" value="TRANSCRIPTIONAL REGULATORY PROTEIN"/>
    <property type="match status" value="1"/>
</dbReference>
<evidence type="ECO:0000256" key="3">
    <source>
        <dbReference type="ARBA" id="ARBA00023163"/>
    </source>
</evidence>
<dbReference type="SUPFAM" id="SSF48498">
    <property type="entry name" value="Tetracyclin repressor-like, C-terminal domain"/>
    <property type="match status" value="1"/>
</dbReference>
<dbReference type="EMBL" id="LVWI01000049">
    <property type="protein sequence ID" value="OKP84866.1"/>
    <property type="molecule type" value="Genomic_DNA"/>
</dbReference>
<dbReference type="Pfam" id="PF16925">
    <property type="entry name" value="TetR_C_13"/>
    <property type="match status" value="1"/>
</dbReference>
<proteinExistence type="predicted"/>
<protein>
    <submittedName>
        <fullName evidence="6">TetR family transcriptional regulator</fullName>
    </submittedName>
</protein>
<dbReference type="InterPro" id="IPR009057">
    <property type="entry name" value="Homeodomain-like_sf"/>
</dbReference>
<dbReference type="InterPro" id="IPR001647">
    <property type="entry name" value="HTH_TetR"/>
</dbReference>
<keyword evidence="1" id="KW-0805">Transcription regulation</keyword>
<keyword evidence="7" id="KW-1185">Reference proteome</keyword>
<dbReference type="SUPFAM" id="SSF46689">
    <property type="entry name" value="Homeodomain-like"/>
    <property type="match status" value="1"/>
</dbReference>
<sequence length="209" mass="23265">MENLIEIKKQEHRLTKKGKETRSRIVAAAAKLMFERGVAGTSVEDVQREAKVSASQLYHYFKEKRELVLAVIVYQTECVLNAQEPLLSHLDSMEALQTWRDAIVQVQIERKCQGGCAIGSLVSELADTEPAARTELASAFVQWEHSIRRGLRAMHERGEMRADGDPDSLALALLAALQGGLLLTQVRRETSPLEAGLDAMIAHIRSFMV</sequence>
<keyword evidence="2 4" id="KW-0238">DNA-binding</keyword>
<name>A0ABX3EKB0_9BACL</name>
<accession>A0ABX3EKB0</accession>
<comment type="caution">
    <text evidence="6">The sequence shown here is derived from an EMBL/GenBank/DDBJ whole genome shotgun (WGS) entry which is preliminary data.</text>
</comment>
<feature type="domain" description="HTH tetR-type" evidence="5">
    <location>
        <begin position="19"/>
        <end position="79"/>
    </location>
</feature>
<dbReference type="Pfam" id="PF00440">
    <property type="entry name" value="TetR_N"/>
    <property type="match status" value="1"/>
</dbReference>
<evidence type="ECO:0000313" key="6">
    <source>
        <dbReference type="EMBL" id="OKP84866.1"/>
    </source>
</evidence>
<evidence type="ECO:0000256" key="1">
    <source>
        <dbReference type="ARBA" id="ARBA00023015"/>
    </source>
</evidence>
<evidence type="ECO:0000256" key="4">
    <source>
        <dbReference type="PROSITE-ProRule" id="PRU00335"/>
    </source>
</evidence>
<gene>
    <name evidence="6" type="ORF">A3844_18110</name>
</gene>
<dbReference type="PRINTS" id="PR00455">
    <property type="entry name" value="HTHTETR"/>
</dbReference>
<dbReference type="InterPro" id="IPR011075">
    <property type="entry name" value="TetR_C"/>
</dbReference>
<organism evidence="6 7">
    <name type="scientific">Paenibacillus helianthi</name>
    <dbReference type="NCBI Taxonomy" id="1349432"/>
    <lineage>
        <taxon>Bacteria</taxon>
        <taxon>Bacillati</taxon>
        <taxon>Bacillota</taxon>
        <taxon>Bacilli</taxon>
        <taxon>Bacillales</taxon>
        <taxon>Paenibacillaceae</taxon>
        <taxon>Paenibacillus</taxon>
    </lineage>
</organism>
<keyword evidence="3" id="KW-0804">Transcription</keyword>
<evidence type="ECO:0000313" key="7">
    <source>
        <dbReference type="Proteomes" id="UP000186058"/>
    </source>
</evidence>
<dbReference type="RefSeq" id="WP_074108169.1">
    <property type="nucleotide sequence ID" value="NZ_LVWI01000049.1"/>
</dbReference>
<dbReference type="Proteomes" id="UP000186058">
    <property type="component" value="Unassembled WGS sequence"/>
</dbReference>
<feature type="DNA-binding region" description="H-T-H motif" evidence="4">
    <location>
        <begin position="42"/>
        <end position="61"/>
    </location>
</feature>
<dbReference type="PANTHER" id="PTHR47506:SF3">
    <property type="entry name" value="HTH-TYPE TRANSCRIPTIONAL REGULATOR LMRA"/>
    <property type="match status" value="1"/>
</dbReference>
<dbReference type="Gene3D" id="1.10.357.10">
    <property type="entry name" value="Tetracycline Repressor, domain 2"/>
    <property type="match status" value="1"/>
</dbReference>
<reference evidence="6 7" key="1">
    <citation type="submission" date="2016-03" db="EMBL/GenBank/DDBJ databases">
        <authorList>
            <person name="Sant'Anna F.H."/>
            <person name="Ambrosini A."/>
            <person name="Souza R."/>
            <person name="Bach E."/>
            <person name="Fernandes G."/>
            <person name="Balsanelli E."/>
            <person name="Baura V.A."/>
            <person name="Souza E.M."/>
            <person name="Passaglia L."/>
        </authorList>
    </citation>
    <scope>NUCLEOTIDE SEQUENCE [LARGE SCALE GENOMIC DNA]</scope>
    <source>
        <strain evidence="6 7">P26E</strain>
    </source>
</reference>
<evidence type="ECO:0000256" key="2">
    <source>
        <dbReference type="ARBA" id="ARBA00023125"/>
    </source>
</evidence>
<dbReference type="PROSITE" id="PS50977">
    <property type="entry name" value="HTH_TETR_2"/>
    <property type="match status" value="1"/>
</dbReference>
<evidence type="ECO:0000259" key="5">
    <source>
        <dbReference type="PROSITE" id="PS50977"/>
    </source>
</evidence>
<dbReference type="InterPro" id="IPR036271">
    <property type="entry name" value="Tet_transcr_reg_TetR-rel_C_sf"/>
</dbReference>